<name>A0A6I9Q8T4_ELAGV</name>
<evidence type="ECO:0000256" key="1">
    <source>
        <dbReference type="SAM" id="MobiDB-lite"/>
    </source>
</evidence>
<sequence>MTLCKMQPEIEGMKPQFHPNPHHPFSLPLRPPPPHHHHHHPPLLHFHLPLFLHRPCSCPPLLLIPHHHHHPSCPLPFQPRSSNVSCPNFSPIPPAVPSSQPIQNPCLVPSRAAAVESLEVSEAQTMDSSALELQQQEWREDQDLEDEEDVFVLTDEWMEFFAKSEAKRRLAKQRKKKGGK</sequence>
<dbReference type="OrthoDB" id="693109at2759"/>
<gene>
    <name evidence="3" type="primary">LOC105032392</name>
</gene>
<dbReference type="AlphaFoldDB" id="A0A6I9Q8T4"/>
<accession>A0A6I9Q8T4</accession>
<evidence type="ECO:0000313" key="2">
    <source>
        <dbReference type="Proteomes" id="UP000504607"/>
    </source>
</evidence>
<dbReference type="PANTHER" id="PTHR48235">
    <property type="entry name" value="OS01G0916700 PROTEIN"/>
    <property type="match status" value="1"/>
</dbReference>
<proteinExistence type="predicted"/>
<dbReference type="GeneID" id="105032392"/>
<feature type="region of interest" description="Disordered" evidence="1">
    <location>
        <begin position="14"/>
        <end position="39"/>
    </location>
</feature>
<dbReference type="Proteomes" id="UP000504607">
    <property type="component" value="Unplaced"/>
</dbReference>
<dbReference type="InParanoid" id="A0A6I9Q8T4"/>
<keyword evidence="2" id="KW-1185">Reference proteome</keyword>
<reference evidence="3" key="1">
    <citation type="submission" date="2025-08" db="UniProtKB">
        <authorList>
            <consortium name="RefSeq"/>
        </authorList>
    </citation>
    <scope>IDENTIFICATION</scope>
</reference>
<evidence type="ECO:0000313" key="3">
    <source>
        <dbReference type="RefSeq" id="XP_010905137.1"/>
    </source>
</evidence>
<dbReference type="KEGG" id="egu:105032392"/>
<protein>
    <submittedName>
        <fullName evidence="3">LOW QUALITY PROTEIN: forkhead box protein B2</fullName>
    </submittedName>
</protein>
<dbReference type="PANTHER" id="PTHR48235:SF1">
    <property type="entry name" value="OS01G0916700 PROTEIN"/>
    <property type="match status" value="1"/>
</dbReference>
<dbReference type="RefSeq" id="XP_010905137.1">
    <property type="nucleotide sequence ID" value="XM_010906835.3"/>
</dbReference>
<organism evidence="2 3">
    <name type="scientific">Elaeis guineensis var. tenera</name>
    <name type="common">Oil palm</name>
    <dbReference type="NCBI Taxonomy" id="51953"/>
    <lineage>
        <taxon>Eukaryota</taxon>
        <taxon>Viridiplantae</taxon>
        <taxon>Streptophyta</taxon>
        <taxon>Embryophyta</taxon>
        <taxon>Tracheophyta</taxon>
        <taxon>Spermatophyta</taxon>
        <taxon>Magnoliopsida</taxon>
        <taxon>Liliopsida</taxon>
        <taxon>Arecaceae</taxon>
        <taxon>Arecoideae</taxon>
        <taxon>Cocoseae</taxon>
        <taxon>Elaeidinae</taxon>
        <taxon>Elaeis</taxon>
    </lineage>
</organism>